<dbReference type="InterPro" id="IPR036661">
    <property type="entry name" value="Luciferase-like_sf"/>
</dbReference>
<feature type="domain" description="Luciferase-like" evidence="2">
    <location>
        <begin position="19"/>
        <end position="231"/>
    </location>
</feature>
<gene>
    <name evidence="3" type="ORF">G4Y79_16790</name>
</gene>
<dbReference type="PANTHER" id="PTHR43244">
    <property type="match status" value="1"/>
</dbReference>
<accession>A0A7S8IDA5</accession>
<dbReference type="KEGG" id="pmet:G4Y79_16790"/>
<dbReference type="InterPro" id="IPR011251">
    <property type="entry name" value="Luciferase-like_dom"/>
</dbReference>
<reference evidence="3 4" key="1">
    <citation type="submission" date="2020-02" db="EMBL/GenBank/DDBJ databases">
        <authorList>
            <person name="Zheng R.K."/>
            <person name="Sun C.M."/>
        </authorList>
    </citation>
    <scope>NUCLEOTIDE SEQUENCE [LARGE SCALE GENOMIC DNA]</scope>
    <source>
        <strain evidence="4">rifampicinis</strain>
    </source>
</reference>
<dbReference type="InterPro" id="IPR050564">
    <property type="entry name" value="F420-G6PD/mer"/>
</dbReference>
<dbReference type="Proteomes" id="UP000594468">
    <property type="component" value="Chromosome"/>
</dbReference>
<dbReference type="EMBL" id="CP062983">
    <property type="protein sequence ID" value="QPC81346.1"/>
    <property type="molecule type" value="Genomic_DNA"/>
</dbReference>
<evidence type="ECO:0000313" key="3">
    <source>
        <dbReference type="EMBL" id="QPC81346.1"/>
    </source>
</evidence>
<keyword evidence="4" id="KW-1185">Reference proteome</keyword>
<sequence>MTDYGHDLLFGAFVTPTVEPVMHAVDLAVTADQAGLDLVTFQDHPYQSRFHDTWTLISYVASRTRQIHISGNVINLPLRQPAVLARSVASLDLLSGGRVELGIGAGGFWDAIEAMSGRRLSPGQSIDALEEAIEIIREIWDADKVGGVRVKGKYYQVNGSKRGPAPAHKVGIWVGAYKPRILRMTGRAADGWLPSLAYLPGGASDLAEMNQYIDEGATAAGRNPSDIRRLLNIGGQFTQNRRSFLSGTPQQWAEDLAELTLTYGISGFILAADDAPTIQLFASEVAPATREIVNAARVRSR</sequence>
<dbReference type="RefSeq" id="WP_195169419.1">
    <property type="nucleotide sequence ID" value="NZ_CP062983.1"/>
</dbReference>
<name>A0A7S8IDA5_9CHLR</name>
<dbReference type="SUPFAM" id="SSF51679">
    <property type="entry name" value="Bacterial luciferase-like"/>
    <property type="match status" value="1"/>
</dbReference>
<keyword evidence="1" id="KW-0560">Oxidoreductase</keyword>
<protein>
    <submittedName>
        <fullName evidence="3">LLM class flavin-dependent oxidoreductase</fullName>
    </submittedName>
</protein>
<dbReference type="PANTHER" id="PTHR43244:SF1">
    <property type="entry name" value="5,10-METHYLENETETRAHYDROMETHANOPTERIN REDUCTASE"/>
    <property type="match status" value="1"/>
</dbReference>
<dbReference type="GO" id="GO:0016705">
    <property type="term" value="F:oxidoreductase activity, acting on paired donors, with incorporation or reduction of molecular oxygen"/>
    <property type="evidence" value="ECO:0007669"/>
    <property type="project" value="InterPro"/>
</dbReference>
<evidence type="ECO:0000313" key="4">
    <source>
        <dbReference type="Proteomes" id="UP000594468"/>
    </source>
</evidence>
<evidence type="ECO:0000259" key="2">
    <source>
        <dbReference type="Pfam" id="PF00296"/>
    </source>
</evidence>
<dbReference type="Gene3D" id="3.20.20.30">
    <property type="entry name" value="Luciferase-like domain"/>
    <property type="match status" value="1"/>
</dbReference>
<dbReference type="CDD" id="cd01097">
    <property type="entry name" value="Tetrahydromethanopterin_reductase"/>
    <property type="match status" value="1"/>
</dbReference>
<organism evidence="3 4">
    <name type="scientific">Phototrophicus methaneseepsis</name>
    <dbReference type="NCBI Taxonomy" id="2710758"/>
    <lineage>
        <taxon>Bacteria</taxon>
        <taxon>Bacillati</taxon>
        <taxon>Chloroflexota</taxon>
        <taxon>Candidatus Thermofontia</taxon>
        <taxon>Phototrophicales</taxon>
        <taxon>Phototrophicaceae</taxon>
        <taxon>Phototrophicus</taxon>
    </lineage>
</organism>
<proteinExistence type="predicted"/>
<evidence type="ECO:0000256" key="1">
    <source>
        <dbReference type="ARBA" id="ARBA00023002"/>
    </source>
</evidence>
<dbReference type="Pfam" id="PF00296">
    <property type="entry name" value="Bac_luciferase"/>
    <property type="match status" value="1"/>
</dbReference>
<dbReference type="AlphaFoldDB" id="A0A7S8IDA5"/>